<dbReference type="PANTHER" id="PTHR34072">
    <property type="entry name" value="ENZYMATIC POLYPROTEIN-RELATED"/>
    <property type="match status" value="1"/>
</dbReference>
<proteinExistence type="predicted"/>
<name>A0A371G8L9_MUCPR</name>
<comment type="caution">
    <text evidence="1">The sequence shown here is derived from an EMBL/GenBank/DDBJ whole genome shotgun (WGS) entry which is preliminary data.</text>
</comment>
<protein>
    <recommendedName>
        <fullName evidence="3">Retrovirus-related Pol polyprotein from transposon opus</fullName>
    </recommendedName>
</protein>
<dbReference type="PANTHER" id="PTHR34072:SF57">
    <property type="entry name" value="RNA-DIRECTED DNA POLYMERASE"/>
    <property type="match status" value="1"/>
</dbReference>
<evidence type="ECO:0000313" key="1">
    <source>
        <dbReference type="EMBL" id="RDX86912.1"/>
    </source>
</evidence>
<reference evidence="1" key="1">
    <citation type="submission" date="2018-05" db="EMBL/GenBank/DDBJ databases">
        <title>Draft genome of Mucuna pruriens seed.</title>
        <authorList>
            <person name="Nnadi N.E."/>
            <person name="Vos R."/>
            <person name="Hasami M.H."/>
            <person name="Devisetty U.K."/>
            <person name="Aguiy J.C."/>
        </authorList>
    </citation>
    <scope>NUCLEOTIDE SEQUENCE [LARGE SCALE GENOMIC DNA]</scope>
    <source>
        <strain evidence="1">JCA_2017</strain>
    </source>
</reference>
<dbReference type="Gene3D" id="3.30.70.270">
    <property type="match status" value="1"/>
</dbReference>
<evidence type="ECO:0008006" key="3">
    <source>
        <dbReference type="Google" id="ProtNLM"/>
    </source>
</evidence>
<keyword evidence="2" id="KW-1185">Reference proteome</keyword>
<gene>
    <name evidence="1" type="ORF">CR513_31693</name>
</gene>
<evidence type="ECO:0000313" key="2">
    <source>
        <dbReference type="Proteomes" id="UP000257109"/>
    </source>
</evidence>
<dbReference type="EMBL" id="QJKJ01006377">
    <property type="protein sequence ID" value="RDX86912.1"/>
    <property type="molecule type" value="Genomic_DNA"/>
</dbReference>
<dbReference type="Proteomes" id="UP000257109">
    <property type="component" value="Unassembled WGS sequence"/>
</dbReference>
<dbReference type="AlphaFoldDB" id="A0A371G8L9"/>
<dbReference type="InterPro" id="IPR043502">
    <property type="entry name" value="DNA/RNA_pol_sf"/>
</dbReference>
<dbReference type="SUPFAM" id="SSF56672">
    <property type="entry name" value="DNA/RNA polymerases"/>
    <property type="match status" value="1"/>
</dbReference>
<organism evidence="1 2">
    <name type="scientific">Mucuna pruriens</name>
    <name type="common">Velvet bean</name>
    <name type="synonym">Dolichos pruriens</name>
    <dbReference type="NCBI Taxonomy" id="157652"/>
    <lineage>
        <taxon>Eukaryota</taxon>
        <taxon>Viridiplantae</taxon>
        <taxon>Streptophyta</taxon>
        <taxon>Embryophyta</taxon>
        <taxon>Tracheophyta</taxon>
        <taxon>Spermatophyta</taxon>
        <taxon>Magnoliopsida</taxon>
        <taxon>eudicotyledons</taxon>
        <taxon>Gunneridae</taxon>
        <taxon>Pentapetalae</taxon>
        <taxon>rosids</taxon>
        <taxon>fabids</taxon>
        <taxon>Fabales</taxon>
        <taxon>Fabaceae</taxon>
        <taxon>Papilionoideae</taxon>
        <taxon>50 kb inversion clade</taxon>
        <taxon>NPAAA clade</taxon>
        <taxon>indigoferoid/millettioid clade</taxon>
        <taxon>Phaseoleae</taxon>
        <taxon>Mucuna</taxon>
    </lineage>
</organism>
<sequence>MISTKIDVHAKTLSMEFKDTSVKFNIFEALKHPAKGHSSFSIDGLKAIRWILDDLPRINPSICMHKILLEEDARPIRQHQWRLNLTLLDVIKNEVTKYLRSLGLWSSRTNKTRWFQPGFRTVDEKLNQATCKDHFPLPFVDQVLENLANSYSTCGLTQDYLHMFVRNVRIYKDVVRTLQCPEYFLEMHDQHLLEPLGGLHGDSNLVLNIEKCHFMVTEGIILGHLVSARGIKVDKAKIDVISSLSNPASMWEVHSFLGHAGDSSKISARLPYLCQASTEGHRLRLRLALCGRISGAEEKAYVHAHPPSTKLGVVVRAHVRGLQLYSRSSPRPMNSPSQLYYHRKGALGNSFSLEKFRSYLLGSKIVFNVEIRDKKGVENAIADHLSWLEREVELITIQDEFLGEQIM</sequence>
<accession>A0A371G8L9</accession>
<feature type="non-terminal residue" evidence="1">
    <location>
        <position position="1"/>
    </location>
</feature>
<dbReference type="InterPro" id="IPR043128">
    <property type="entry name" value="Rev_trsase/Diguanyl_cyclase"/>
</dbReference>